<dbReference type="EMBL" id="JBGFUD010001384">
    <property type="protein sequence ID" value="MFH4976215.1"/>
    <property type="molecule type" value="Genomic_DNA"/>
</dbReference>
<dbReference type="AlphaFoldDB" id="A0ABD6EIU5"/>
<reference evidence="2 3" key="1">
    <citation type="submission" date="2024-08" db="EMBL/GenBank/DDBJ databases">
        <title>Gnathostoma spinigerum genome.</title>
        <authorList>
            <person name="Gonzalez-Bertolin B."/>
            <person name="Monzon S."/>
            <person name="Zaballos A."/>
            <person name="Jimenez P."/>
            <person name="Dekumyoy P."/>
            <person name="Varona S."/>
            <person name="Cuesta I."/>
            <person name="Sumanam S."/>
            <person name="Adisakwattana P."/>
            <person name="Gasser R.B."/>
            <person name="Hernandez-Gonzalez A."/>
            <person name="Young N.D."/>
            <person name="Perteguer M.J."/>
        </authorList>
    </citation>
    <scope>NUCLEOTIDE SEQUENCE [LARGE SCALE GENOMIC DNA]</scope>
    <source>
        <strain evidence="2">AL3</strain>
        <tissue evidence="2">Liver</tissue>
    </source>
</reference>
<accession>A0ABD6EIU5</accession>
<proteinExistence type="predicted"/>
<dbReference type="Proteomes" id="UP001608902">
    <property type="component" value="Unassembled WGS sequence"/>
</dbReference>
<keyword evidence="1" id="KW-0472">Membrane</keyword>
<sequence>MRGCVDRLLLFGIDEDVRDAMIERPECRATDRQLLRLVSLSPDTDLVLVCSCVGTKCNNADMDFVLSQNIGSQITPTNRLFTMFIAAICLSWQRFWTILIFAH</sequence>
<evidence type="ECO:0000313" key="3">
    <source>
        <dbReference type="Proteomes" id="UP001608902"/>
    </source>
</evidence>
<comment type="caution">
    <text evidence="2">The sequence shown here is derived from an EMBL/GenBank/DDBJ whole genome shotgun (WGS) entry which is preliminary data.</text>
</comment>
<keyword evidence="1" id="KW-0812">Transmembrane</keyword>
<dbReference type="InterPro" id="IPR010558">
    <property type="entry name" value="Ly-6-related"/>
</dbReference>
<name>A0ABD6EIU5_9BILA</name>
<gene>
    <name evidence="2" type="ORF">AB6A40_002924</name>
</gene>
<keyword evidence="1" id="KW-1133">Transmembrane helix</keyword>
<organism evidence="2 3">
    <name type="scientific">Gnathostoma spinigerum</name>
    <dbReference type="NCBI Taxonomy" id="75299"/>
    <lineage>
        <taxon>Eukaryota</taxon>
        <taxon>Metazoa</taxon>
        <taxon>Ecdysozoa</taxon>
        <taxon>Nematoda</taxon>
        <taxon>Chromadorea</taxon>
        <taxon>Rhabditida</taxon>
        <taxon>Spirurina</taxon>
        <taxon>Gnathostomatomorpha</taxon>
        <taxon>Gnathostomatoidea</taxon>
        <taxon>Gnathostomatidae</taxon>
        <taxon>Gnathostoma</taxon>
    </lineage>
</organism>
<feature type="transmembrane region" description="Helical" evidence="1">
    <location>
        <begin position="80"/>
        <end position="102"/>
    </location>
</feature>
<keyword evidence="3" id="KW-1185">Reference proteome</keyword>
<protein>
    <submittedName>
        <fullName evidence="2">Uncharacterized protein</fullName>
    </submittedName>
</protein>
<evidence type="ECO:0000313" key="2">
    <source>
        <dbReference type="EMBL" id="MFH4976215.1"/>
    </source>
</evidence>
<evidence type="ECO:0000256" key="1">
    <source>
        <dbReference type="SAM" id="Phobius"/>
    </source>
</evidence>
<dbReference type="Pfam" id="PF06579">
    <property type="entry name" value="Ly-6_related"/>
    <property type="match status" value="1"/>
</dbReference>